<evidence type="ECO:0000313" key="1">
    <source>
        <dbReference type="EMBL" id="MBA9083791.1"/>
    </source>
</evidence>
<organism evidence="1 2">
    <name type="scientific">Fontibacillus solani</name>
    <dbReference type="NCBI Taxonomy" id="1572857"/>
    <lineage>
        <taxon>Bacteria</taxon>
        <taxon>Bacillati</taxon>
        <taxon>Bacillota</taxon>
        <taxon>Bacilli</taxon>
        <taxon>Bacillales</taxon>
        <taxon>Paenibacillaceae</taxon>
        <taxon>Fontibacillus</taxon>
    </lineage>
</organism>
<dbReference type="EMBL" id="JACJIP010000001">
    <property type="protein sequence ID" value="MBA9083791.1"/>
    <property type="molecule type" value="Genomic_DNA"/>
</dbReference>
<gene>
    <name evidence="1" type="ORF">FHR92_000234</name>
</gene>
<reference evidence="1 2" key="1">
    <citation type="submission" date="2020-08" db="EMBL/GenBank/DDBJ databases">
        <title>Genomic Encyclopedia of Type Strains, Phase III (KMG-III): the genomes of soil and plant-associated and newly described type strains.</title>
        <authorList>
            <person name="Whitman W."/>
        </authorList>
    </citation>
    <scope>NUCLEOTIDE SEQUENCE [LARGE SCALE GENOMIC DNA]</scope>
    <source>
        <strain evidence="1 2">CECT 8693</strain>
    </source>
</reference>
<accession>A0A7W3SPD9</accession>
<evidence type="ECO:0000313" key="2">
    <source>
        <dbReference type="Proteomes" id="UP000567067"/>
    </source>
</evidence>
<comment type="caution">
    <text evidence="1">The sequence shown here is derived from an EMBL/GenBank/DDBJ whole genome shotgun (WGS) entry which is preliminary data.</text>
</comment>
<protein>
    <submittedName>
        <fullName evidence="1">Uncharacterized protein</fullName>
    </submittedName>
</protein>
<sequence length="35" mass="4126">MKIIFVREETVSRLDGGNEWPFAKGRLLLFDVFLQ</sequence>
<proteinExistence type="predicted"/>
<dbReference type="AlphaFoldDB" id="A0A7W3SPD9"/>
<name>A0A7W3SPD9_9BACL</name>
<dbReference type="Proteomes" id="UP000567067">
    <property type="component" value="Unassembled WGS sequence"/>
</dbReference>
<keyword evidence="2" id="KW-1185">Reference proteome</keyword>